<feature type="region of interest" description="Disordered" evidence="4">
    <location>
        <begin position="404"/>
        <end position="453"/>
    </location>
</feature>
<dbReference type="PANTHER" id="PTHR10903:SF69">
    <property type="entry name" value="GTPASE IMAP FAMILY MEMBER 5"/>
    <property type="match status" value="1"/>
</dbReference>
<evidence type="ECO:0000313" key="7">
    <source>
        <dbReference type="Proteomes" id="UP000515131"/>
    </source>
</evidence>
<proteinExistence type="inferred from homology"/>
<dbReference type="FunFam" id="3.40.50.300:FF:000366">
    <property type="entry name" value="GTPase, IMAP family member 2"/>
    <property type="match status" value="2"/>
</dbReference>
<keyword evidence="7" id="KW-1185">Reference proteome</keyword>
<feature type="compositionally biased region" description="Polar residues" evidence="4">
    <location>
        <begin position="361"/>
        <end position="373"/>
    </location>
</feature>
<feature type="region of interest" description="Disordered" evidence="4">
    <location>
        <begin position="348"/>
        <end position="373"/>
    </location>
</feature>
<dbReference type="PANTHER" id="PTHR10903">
    <property type="entry name" value="GTPASE, IMAP FAMILY MEMBER-RELATED"/>
    <property type="match status" value="1"/>
</dbReference>
<dbReference type="GeneID" id="112866501"/>
<feature type="compositionally biased region" description="Polar residues" evidence="4">
    <location>
        <begin position="26"/>
        <end position="40"/>
    </location>
</feature>
<evidence type="ECO:0000256" key="1">
    <source>
        <dbReference type="ARBA" id="ARBA00008535"/>
    </source>
</evidence>
<feature type="transmembrane region" description="Helical" evidence="5">
    <location>
        <begin position="735"/>
        <end position="756"/>
    </location>
</feature>
<name>A0A6P6IBX0_PUMCO</name>
<dbReference type="Proteomes" id="UP000515131">
    <property type="component" value="Unplaced"/>
</dbReference>
<keyword evidence="2" id="KW-0547">Nucleotide-binding</keyword>
<dbReference type="CDD" id="cd01852">
    <property type="entry name" value="AIG1"/>
    <property type="match status" value="2"/>
</dbReference>
<feature type="compositionally biased region" description="Basic and acidic residues" evidence="4">
    <location>
        <begin position="409"/>
        <end position="419"/>
    </location>
</feature>
<gene>
    <name evidence="8" type="primary">LOC112866501</name>
</gene>
<dbReference type="PROSITE" id="PS51720">
    <property type="entry name" value="G_AIG1"/>
    <property type="match status" value="2"/>
</dbReference>
<dbReference type="GO" id="GO:0005525">
    <property type="term" value="F:GTP binding"/>
    <property type="evidence" value="ECO:0007669"/>
    <property type="project" value="UniProtKB-KW"/>
</dbReference>
<evidence type="ECO:0000256" key="3">
    <source>
        <dbReference type="ARBA" id="ARBA00023134"/>
    </source>
</evidence>
<reference evidence="8" key="1">
    <citation type="submission" date="2025-08" db="UniProtKB">
        <authorList>
            <consortium name="RefSeq"/>
        </authorList>
    </citation>
    <scope>IDENTIFICATION</scope>
    <source>
        <tissue evidence="8">Blood</tissue>
    </source>
</reference>
<dbReference type="SUPFAM" id="SSF52540">
    <property type="entry name" value="P-loop containing nucleoside triphosphate hydrolases"/>
    <property type="match status" value="2"/>
</dbReference>
<evidence type="ECO:0000256" key="4">
    <source>
        <dbReference type="SAM" id="MobiDB-lite"/>
    </source>
</evidence>
<protein>
    <submittedName>
        <fullName evidence="8">Uncharacterized protein LOC112866501</fullName>
    </submittedName>
</protein>
<dbReference type="AlphaFoldDB" id="A0A6P6IBX0"/>
<dbReference type="Pfam" id="PF04548">
    <property type="entry name" value="AIG1"/>
    <property type="match status" value="2"/>
</dbReference>
<comment type="similarity">
    <text evidence="1">Belongs to the TRAFAC class TrmE-Era-EngA-EngB-Septin-like GTPase superfamily. AIG1/Toc34/Toc159-like paraseptin GTPase family. IAN subfamily.</text>
</comment>
<dbReference type="RefSeq" id="XP_025785184.1">
    <property type="nucleotide sequence ID" value="XM_025929399.1"/>
</dbReference>
<evidence type="ECO:0000256" key="2">
    <source>
        <dbReference type="ARBA" id="ARBA00022741"/>
    </source>
</evidence>
<accession>A0A6P6IBX0</accession>
<dbReference type="InterPro" id="IPR027417">
    <property type="entry name" value="P-loop_NTPase"/>
</dbReference>
<keyword evidence="5" id="KW-0812">Transmembrane</keyword>
<dbReference type="Gene3D" id="3.40.50.300">
    <property type="entry name" value="P-loop containing nucleotide triphosphate hydrolases"/>
    <property type="match status" value="2"/>
</dbReference>
<feature type="domain" description="AIG1-type G" evidence="6">
    <location>
        <begin position="95"/>
        <end position="294"/>
    </location>
</feature>
<keyword evidence="5" id="KW-0472">Membrane</keyword>
<feature type="region of interest" description="Disordered" evidence="4">
    <location>
        <begin position="26"/>
        <end position="60"/>
    </location>
</feature>
<evidence type="ECO:0000259" key="6">
    <source>
        <dbReference type="PROSITE" id="PS51720"/>
    </source>
</evidence>
<evidence type="ECO:0000313" key="8">
    <source>
        <dbReference type="RefSeq" id="XP_025785184.1"/>
    </source>
</evidence>
<dbReference type="KEGG" id="pcoo:112866501"/>
<organism evidence="7 8">
    <name type="scientific">Puma concolor</name>
    <name type="common">Mountain lion</name>
    <name type="synonym">Felis concolor</name>
    <dbReference type="NCBI Taxonomy" id="9696"/>
    <lineage>
        <taxon>Eukaryota</taxon>
        <taxon>Metazoa</taxon>
        <taxon>Chordata</taxon>
        <taxon>Craniata</taxon>
        <taxon>Vertebrata</taxon>
        <taxon>Euteleostomi</taxon>
        <taxon>Mammalia</taxon>
        <taxon>Eutheria</taxon>
        <taxon>Laurasiatheria</taxon>
        <taxon>Carnivora</taxon>
        <taxon>Feliformia</taxon>
        <taxon>Felidae</taxon>
        <taxon>Felinae</taxon>
        <taxon>Puma</taxon>
    </lineage>
</organism>
<keyword evidence="5" id="KW-1133">Transmembrane helix</keyword>
<dbReference type="InterPro" id="IPR006703">
    <property type="entry name" value="G_AIG1"/>
</dbReference>
<sequence length="760" mass="84179">MYSIYSYAIDTFLYLFQSKSPEACNVSSLKGETKNSQDSTDPGDRKHDHSSSSTADGVIKKEEYEEIVQENPAGALCQDPKQDVIGGLGKAPPSPRRLRLLLVGKAGNGKSATGNSILGRKEFQSKLSAQPVTRALQRASRDWAGLELEVIDTPDILSPCAPLEAVCEAVVFSAPGPHAVLLVTQLGRYTEEDRRAVRRLQEAFGMGVLAHTVLVFTRKEDLDGGSLEQYVRETDNEPLARLDRQCSRRHCAFNNATGGAEQEAQLRELLGQINCILWENNHRHFSNRAYRYCQRNGLRGDGQEKQVPGGSGSEEAPGAEPWREGLCQIQKESEEVYRRLLKREPIGETSGVCPQRMQPGPAQSQELNETPSKGSQAAVTTVLQTAVFILSPAVLLIADMVNLQRPPRKPPESRPESRPRATGPREPPAAASPPPREPTSSTQPAAPLPKRMEGLQRSRYGTMTEGRGEDNWFATSSSLRIILVGKTGSGKSATGNSILCQPVFESKLRSQPVTRKCQAETGTWDGRNILVVDTPPIFEAGAQTQDTYKDIGDCYLLSAPGPHVLLLVTQLGRFTAQDTVAVRRVMEIFGEEAMKHMVVLFTHKEDLMGESLDNYVANTDNHSLRSVVQECSKRYCAFNNKATGEEQREQRAQLMAVVERLERESQGAFHTNSLFFEAQMLLQDRGSAHGEEHRCFLTKVQEYVEKQQRALKERGSNWASRVLLRVKTWVFSNPGISAFLVICFLIFLAVLINLCITHAH</sequence>
<dbReference type="InterPro" id="IPR045058">
    <property type="entry name" value="GIMA/IAN/Toc"/>
</dbReference>
<feature type="compositionally biased region" description="Pro residues" evidence="4">
    <location>
        <begin position="425"/>
        <end position="437"/>
    </location>
</feature>
<keyword evidence="3" id="KW-0342">GTP-binding</keyword>
<feature type="domain" description="AIG1-type G" evidence="6">
    <location>
        <begin position="476"/>
        <end position="679"/>
    </location>
</feature>
<evidence type="ECO:0000256" key="5">
    <source>
        <dbReference type="SAM" id="Phobius"/>
    </source>
</evidence>
<feature type="region of interest" description="Disordered" evidence="4">
    <location>
        <begin position="301"/>
        <end position="323"/>
    </location>
</feature>